<organism evidence="1 2">
    <name type="scientific">Rhodopila globiformis</name>
    <name type="common">Rhodopseudomonas globiformis</name>
    <dbReference type="NCBI Taxonomy" id="1071"/>
    <lineage>
        <taxon>Bacteria</taxon>
        <taxon>Pseudomonadati</taxon>
        <taxon>Pseudomonadota</taxon>
        <taxon>Alphaproteobacteria</taxon>
        <taxon>Acetobacterales</taxon>
        <taxon>Acetobacteraceae</taxon>
        <taxon>Rhodopila</taxon>
    </lineage>
</organism>
<keyword evidence="2" id="KW-1185">Reference proteome</keyword>
<proteinExistence type="predicted"/>
<accession>A0A2S6NLE4</accession>
<name>A0A2S6NLE4_RHOGL</name>
<evidence type="ECO:0000313" key="1">
    <source>
        <dbReference type="EMBL" id="PPQ36153.1"/>
    </source>
</evidence>
<protein>
    <submittedName>
        <fullName evidence="1">Uncharacterized protein</fullName>
    </submittedName>
</protein>
<comment type="caution">
    <text evidence="1">The sequence shown here is derived from an EMBL/GenBank/DDBJ whole genome shotgun (WGS) entry which is preliminary data.</text>
</comment>
<dbReference type="Proteomes" id="UP000239724">
    <property type="component" value="Unassembled WGS sequence"/>
</dbReference>
<dbReference type="RefSeq" id="WP_104517847.1">
    <property type="nucleotide sequence ID" value="NZ_NHRY01000061.1"/>
</dbReference>
<evidence type="ECO:0000313" key="2">
    <source>
        <dbReference type="Proteomes" id="UP000239724"/>
    </source>
</evidence>
<sequence length="67" mass="7794">MSDADPRQHTRQQAERLRQTVQHLREDVGKVQDPRAQALFETAAEVLTGLEKAFRDYEAGTERAWKR</sequence>
<gene>
    <name evidence="1" type="ORF">CCS01_05515</name>
</gene>
<dbReference type="OrthoDB" id="678471at2"/>
<dbReference type="AlphaFoldDB" id="A0A2S6NLE4"/>
<reference evidence="1 2" key="1">
    <citation type="journal article" date="2018" name="Arch. Microbiol.">
        <title>New insights into the metabolic potential of the phototrophic purple bacterium Rhodopila globiformis DSM 161(T) from its draft genome sequence and evidence for a vanadium-dependent nitrogenase.</title>
        <authorList>
            <person name="Imhoff J.F."/>
            <person name="Rahn T."/>
            <person name="Kunzel S."/>
            <person name="Neulinger S.C."/>
        </authorList>
    </citation>
    <scope>NUCLEOTIDE SEQUENCE [LARGE SCALE GENOMIC DNA]</scope>
    <source>
        <strain evidence="1 2">DSM 161</strain>
    </source>
</reference>
<dbReference type="EMBL" id="NHRY01000061">
    <property type="protein sequence ID" value="PPQ36153.1"/>
    <property type="molecule type" value="Genomic_DNA"/>
</dbReference>